<dbReference type="InterPro" id="IPR036910">
    <property type="entry name" value="HMG_box_dom_sf"/>
</dbReference>
<dbReference type="SUPFAM" id="SSF47095">
    <property type="entry name" value="HMG-box"/>
    <property type="match status" value="1"/>
</dbReference>
<evidence type="ECO:0000313" key="4">
    <source>
        <dbReference type="Proteomes" id="UP000663850"/>
    </source>
</evidence>
<organism evidence="3 4">
    <name type="scientific">Rhizoctonia solani</name>
    <dbReference type="NCBI Taxonomy" id="456999"/>
    <lineage>
        <taxon>Eukaryota</taxon>
        <taxon>Fungi</taxon>
        <taxon>Dikarya</taxon>
        <taxon>Basidiomycota</taxon>
        <taxon>Agaricomycotina</taxon>
        <taxon>Agaricomycetes</taxon>
        <taxon>Cantharellales</taxon>
        <taxon>Ceratobasidiaceae</taxon>
        <taxon>Rhizoctonia</taxon>
    </lineage>
</organism>
<sequence>MLSPQAKSGNKSSNKLPFTADSIKHYELFQTLEPKVKAKMCELLTSGMVSPKGNIKRPPNSFMLFRRHRFSTLSKKYGSEPNGSLKPIPSMVKDDWRASEVGKVEYSKLAQHAQQEHNARFPAYKYTPIPERKWKAISEDGKKKWFFEFLSLVSNNLVQGQPGAKPSGLDIDEWIQDPDNHKYVSDKVLDEILRNAEPTTGVIRGSRGRFTIQTTRNRSSENVTQTHNSIDRNVPTHHANATLRPFPGTSAHLQPLPLVQSSSRCSATTGTTTGSRLFYSITPATKEGHEISQGDPLHSQTMPDICYGSNIDRNQVGPINMAGEPKGLTSLALPLADDRFAPDVEVLWDMNDVEGHNLYLARGSYDANWTRAYDQPVVAGSGTIINFAPMSQPSDQGGALNSGFTDLNEEPLCDYSELMNEFLHPFVLEDIGEPSGSAEISLYDAF</sequence>
<evidence type="ECO:0000256" key="1">
    <source>
        <dbReference type="PROSITE-ProRule" id="PRU00267"/>
    </source>
</evidence>
<dbReference type="Gene3D" id="1.10.30.10">
    <property type="entry name" value="High mobility group box domain"/>
    <property type="match status" value="1"/>
</dbReference>
<feature type="DNA-binding region" description="HMG box" evidence="1">
    <location>
        <begin position="55"/>
        <end position="125"/>
    </location>
</feature>
<dbReference type="CDD" id="cd01389">
    <property type="entry name" value="HMG-box_ROX1-like"/>
    <property type="match status" value="1"/>
</dbReference>
<dbReference type="Pfam" id="PF00505">
    <property type="entry name" value="HMG_box"/>
    <property type="match status" value="1"/>
</dbReference>
<proteinExistence type="predicted"/>
<dbReference type="InterPro" id="IPR009071">
    <property type="entry name" value="HMG_box_dom"/>
</dbReference>
<dbReference type="EMBL" id="CAJMWZ010003357">
    <property type="protein sequence ID" value="CAE6473205.1"/>
    <property type="molecule type" value="Genomic_DNA"/>
</dbReference>
<name>A0A8H3C2D4_9AGAM</name>
<evidence type="ECO:0000313" key="3">
    <source>
        <dbReference type="EMBL" id="CAE6473205.1"/>
    </source>
</evidence>
<reference evidence="3" key="1">
    <citation type="submission" date="2021-01" db="EMBL/GenBank/DDBJ databases">
        <authorList>
            <person name="Kaushik A."/>
        </authorList>
    </citation>
    <scope>NUCLEOTIDE SEQUENCE</scope>
    <source>
        <strain evidence="3">Type strain: AG8-Rh-89/</strain>
    </source>
</reference>
<keyword evidence="1" id="KW-0539">Nucleus</keyword>
<protein>
    <recommendedName>
        <fullName evidence="2">HMG box domain-containing protein</fullName>
    </recommendedName>
</protein>
<comment type="caution">
    <text evidence="3">The sequence shown here is derived from an EMBL/GenBank/DDBJ whole genome shotgun (WGS) entry which is preliminary data.</text>
</comment>
<dbReference type="GO" id="GO:0005634">
    <property type="term" value="C:nucleus"/>
    <property type="evidence" value="ECO:0007669"/>
    <property type="project" value="UniProtKB-UniRule"/>
</dbReference>
<dbReference type="Proteomes" id="UP000663850">
    <property type="component" value="Unassembled WGS sequence"/>
</dbReference>
<dbReference type="AlphaFoldDB" id="A0A8H3C2D4"/>
<dbReference type="OrthoDB" id="3337916at2759"/>
<dbReference type="PROSITE" id="PS50118">
    <property type="entry name" value="HMG_BOX_2"/>
    <property type="match status" value="1"/>
</dbReference>
<evidence type="ECO:0000259" key="2">
    <source>
        <dbReference type="PROSITE" id="PS50118"/>
    </source>
</evidence>
<keyword evidence="1" id="KW-0238">DNA-binding</keyword>
<dbReference type="SMART" id="SM00398">
    <property type="entry name" value="HMG"/>
    <property type="match status" value="1"/>
</dbReference>
<accession>A0A8H3C2D4</accession>
<dbReference type="GO" id="GO:0003677">
    <property type="term" value="F:DNA binding"/>
    <property type="evidence" value="ECO:0007669"/>
    <property type="project" value="UniProtKB-UniRule"/>
</dbReference>
<feature type="domain" description="HMG box" evidence="2">
    <location>
        <begin position="55"/>
        <end position="125"/>
    </location>
</feature>
<gene>
    <name evidence="3" type="ORF">RDB_LOCUS65266</name>
</gene>